<sequence>MEFLLVIPLANETRIDCWNYLWINNTDSEWLNCWGYALAAGLSRAQFALWNPSIDQNAEDADAPSYEYDCALVPSVSYCIALASPTQATPSPRASGEIEGCILWMEVGDGDDCGSILSNMAMDLAVFYQMNPSVKEDCSGLSLGTNYCISTDEIGLIDSGEDGSGSTTITPTPTVPGDRPTPMPTQEGMVPGCTKFYRVQDGDGCWAIADAQGIELGELYTWNPAIGPDCASLWPGYYVCVGLQSGTSATTPPPTSTSPGPGNAAPGPTQGGIPANCNRWVMQQEGIFCYDMAAAAGIPLEELYALNPALNGDCSGLWPGYAYCIGTL</sequence>
<dbReference type="PANTHER" id="PTHR34997:SF2">
    <property type="entry name" value="LYSM DOMAIN-CONTAINING PROTEIN-RELATED"/>
    <property type="match status" value="1"/>
</dbReference>
<protein>
    <recommendedName>
        <fullName evidence="5">LysM domain-containing protein</fullName>
    </recommendedName>
</protein>
<evidence type="ECO:0000256" key="1">
    <source>
        <dbReference type="ARBA" id="ARBA00022669"/>
    </source>
</evidence>
<dbReference type="CDD" id="cd00118">
    <property type="entry name" value="LysM"/>
    <property type="match status" value="1"/>
</dbReference>
<gene>
    <name evidence="6" type="ORF">ASPCAL02426</name>
</gene>
<evidence type="ECO:0000256" key="4">
    <source>
        <dbReference type="SAM" id="MobiDB-lite"/>
    </source>
</evidence>
<feature type="domain" description="LysM" evidence="5">
    <location>
        <begin position="279"/>
        <end position="325"/>
    </location>
</feature>
<keyword evidence="7" id="KW-1185">Reference proteome</keyword>
<dbReference type="OrthoDB" id="5985073at2759"/>
<keyword evidence="2" id="KW-0732">Signal</keyword>
<organism evidence="6 7">
    <name type="scientific">Aspergillus calidoustus</name>
    <dbReference type="NCBI Taxonomy" id="454130"/>
    <lineage>
        <taxon>Eukaryota</taxon>
        <taxon>Fungi</taxon>
        <taxon>Dikarya</taxon>
        <taxon>Ascomycota</taxon>
        <taxon>Pezizomycotina</taxon>
        <taxon>Eurotiomycetes</taxon>
        <taxon>Eurotiomycetidae</taxon>
        <taxon>Eurotiales</taxon>
        <taxon>Aspergillaceae</taxon>
        <taxon>Aspergillus</taxon>
        <taxon>Aspergillus subgen. Nidulantes</taxon>
    </lineage>
</organism>
<name>A0A0U5CMP0_ASPCI</name>
<evidence type="ECO:0000313" key="7">
    <source>
        <dbReference type="Proteomes" id="UP000054771"/>
    </source>
</evidence>
<dbReference type="Proteomes" id="UP000054771">
    <property type="component" value="Unassembled WGS sequence"/>
</dbReference>
<dbReference type="InterPro" id="IPR052210">
    <property type="entry name" value="LysM1-like"/>
</dbReference>
<keyword evidence="1" id="KW-0147">Chitin-binding</keyword>
<keyword evidence="3" id="KW-0843">Virulence</keyword>
<dbReference type="EMBL" id="CDMC01000002">
    <property type="protein sequence ID" value="CEN59985.1"/>
    <property type="molecule type" value="Genomic_DNA"/>
</dbReference>
<dbReference type="GO" id="GO:0008061">
    <property type="term" value="F:chitin binding"/>
    <property type="evidence" value="ECO:0007669"/>
    <property type="project" value="UniProtKB-KW"/>
</dbReference>
<dbReference type="SUPFAM" id="SSF54106">
    <property type="entry name" value="LysM domain"/>
    <property type="match status" value="1"/>
</dbReference>
<feature type="compositionally biased region" description="Low complexity" evidence="4">
    <location>
        <begin position="167"/>
        <end position="176"/>
    </location>
</feature>
<dbReference type="SMART" id="SM00257">
    <property type="entry name" value="LysM"/>
    <property type="match status" value="2"/>
</dbReference>
<dbReference type="InterPro" id="IPR018392">
    <property type="entry name" value="LysM"/>
</dbReference>
<dbReference type="InterPro" id="IPR036779">
    <property type="entry name" value="LysM_dom_sf"/>
</dbReference>
<evidence type="ECO:0000313" key="6">
    <source>
        <dbReference type="EMBL" id="CEN59985.1"/>
    </source>
</evidence>
<dbReference type="STRING" id="454130.A0A0U5CMP0"/>
<evidence type="ECO:0000259" key="5">
    <source>
        <dbReference type="PROSITE" id="PS51782"/>
    </source>
</evidence>
<dbReference type="PANTHER" id="PTHR34997">
    <property type="entry name" value="AM15"/>
    <property type="match status" value="1"/>
</dbReference>
<dbReference type="Pfam" id="PF01476">
    <property type="entry name" value="LysM"/>
    <property type="match status" value="1"/>
</dbReference>
<reference evidence="7" key="1">
    <citation type="journal article" date="2016" name="Genome Announc.">
        <title>Draft genome sequences of fungus Aspergillus calidoustus.</title>
        <authorList>
            <person name="Horn F."/>
            <person name="Linde J."/>
            <person name="Mattern D.J."/>
            <person name="Walther G."/>
            <person name="Guthke R."/>
            <person name="Scherlach K."/>
            <person name="Martin K."/>
            <person name="Brakhage A.A."/>
            <person name="Petzke L."/>
            <person name="Valiante V."/>
        </authorList>
    </citation>
    <scope>NUCLEOTIDE SEQUENCE [LARGE SCALE GENOMIC DNA]</scope>
    <source>
        <strain evidence="7">SF006504</strain>
    </source>
</reference>
<feature type="region of interest" description="Disordered" evidence="4">
    <location>
        <begin position="249"/>
        <end position="269"/>
    </location>
</feature>
<evidence type="ECO:0000256" key="2">
    <source>
        <dbReference type="ARBA" id="ARBA00022729"/>
    </source>
</evidence>
<dbReference type="PROSITE" id="PS51782">
    <property type="entry name" value="LYSM"/>
    <property type="match status" value="3"/>
</dbReference>
<feature type="region of interest" description="Disordered" evidence="4">
    <location>
        <begin position="159"/>
        <end position="187"/>
    </location>
</feature>
<feature type="domain" description="LysM" evidence="5">
    <location>
        <begin position="103"/>
        <end position="149"/>
    </location>
</feature>
<dbReference type="AlphaFoldDB" id="A0A0U5CMP0"/>
<proteinExistence type="predicted"/>
<evidence type="ECO:0000256" key="3">
    <source>
        <dbReference type="ARBA" id="ARBA00023026"/>
    </source>
</evidence>
<feature type="domain" description="LysM" evidence="5">
    <location>
        <begin position="195"/>
        <end position="241"/>
    </location>
</feature>
<accession>A0A0U5CMP0</accession>
<dbReference type="OMA" id="NCQRWHK"/>
<dbReference type="Gene3D" id="3.10.350.10">
    <property type="entry name" value="LysM domain"/>
    <property type="match status" value="3"/>
</dbReference>